<dbReference type="GO" id="GO:0008360">
    <property type="term" value="P:regulation of cell shape"/>
    <property type="evidence" value="ECO:0007669"/>
    <property type="project" value="UniProtKB-KW"/>
</dbReference>
<dbReference type="GO" id="GO:0009252">
    <property type="term" value="P:peptidoglycan biosynthetic process"/>
    <property type="evidence" value="ECO:0007669"/>
    <property type="project" value="UniProtKB-KW"/>
</dbReference>
<dbReference type="GO" id="GO:0046677">
    <property type="term" value="P:response to antibiotic"/>
    <property type="evidence" value="ECO:0007669"/>
    <property type="project" value="UniProtKB-UniRule"/>
</dbReference>
<name>A0A1V5SKD3_9BACT</name>
<evidence type="ECO:0000256" key="4">
    <source>
        <dbReference type="ARBA" id="ARBA00021581"/>
    </source>
</evidence>
<evidence type="ECO:0000256" key="5">
    <source>
        <dbReference type="ARBA" id="ARBA00022475"/>
    </source>
</evidence>
<dbReference type="AlphaFoldDB" id="A0A1V5SKD3"/>
<comment type="similarity">
    <text evidence="2 14">Belongs to the UppP family.</text>
</comment>
<dbReference type="EMBL" id="MWBQ01000196">
    <property type="protein sequence ID" value="OQA54794.1"/>
    <property type="molecule type" value="Genomic_DNA"/>
</dbReference>
<proteinExistence type="inferred from homology"/>
<feature type="transmembrane region" description="Helical" evidence="14">
    <location>
        <begin position="102"/>
        <end position="119"/>
    </location>
</feature>
<sequence length="251" mass="27914">MNPIQSILLGLIQGLTEFLPVSSSAHLILLRPILGFGDPDLWFDVLLHGGTLFAVLLFMIPQYHRLWKKPSIIWYVILATIPAGIFGTLFEFSVENQVRNNYGLIAAILIAVGLIFFFIKERGSRYLEEMNWNSALLIGLSQALALIPGVSRSGITLITALLLGFRREDAVFFSFLLSITTIGGAFVKGLMEVKTVGQFSWITILPGFITAFVSGLIACFLLLKIVQNKELKPFGYYRIIFGALCLAYFLT</sequence>
<evidence type="ECO:0000256" key="7">
    <source>
        <dbReference type="ARBA" id="ARBA00022801"/>
    </source>
</evidence>
<accession>A0A1V5SKD3</accession>
<dbReference type="PANTHER" id="PTHR30622:SF4">
    <property type="entry name" value="UNDECAPRENYL-DIPHOSPHATASE"/>
    <property type="match status" value="1"/>
</dbReference>
<evidence type="ECO:0000313" key="15">
    <source>
        <dbReference type="EMBL" id="OQA54794.1"/>
    </source>
</evidence>
<keyword evidence="5 14" id="KW-1003">Cell membrane</keyword>
<dbReference type="Pfam" id="PF02673">
    <property type="entry name" value="BacA"/>
    <property type="match status" value="1"/>
</dbReference>
<comment type="subcellular location">
    <subcellularLocation>
        <location evidence="1 14">Cell membrane</location>
        <topology evidence="1 14">Multi-pass membrane protein</topology>
    </subcellularLocation>
</comment>
<evidence type="ECO:0000256" key="9">
    <source>
        <dbReference type="ARBA" id="ARBA00023136"/>
    </source>
</evidence>
<evidence type="ECO:0000256" key="10">
    <source>
        <dbReference type="ARBA" id="ARBA00023251"/>
    </source>
</evidence>
<comment type="caution">
    <text evidence="15">The sequence shown here is derived from an EMBL/GenBank/DDBJ whole genome shotgun (WGS) entry which is preliminary data.</text>
</comment>
<evidence type="ECO:0000256" key="6">
    <source>
        <dbReference type="ARBA" id="ARBA00022692"/>
    </source>
</evidence>
<keyword evidence="7 14" id="KW-0378">Hydrolase</keyword>
<dbReference type="GO" id="GO:0050380">
    <property type="term" value="F:undecaprenyl-diphosphatase activity"/>
    <property type="evidence" value="ECO:0007669"/>
    <property type="project" value="UniProtKB-UniRule"/>
</dbReference>
<organism evidence="15">
    <name type="scientific">Candidatus Atribacter allofermentans</name>
    <dbReference type="NCBI Taxonomy" id="1852833"/>
    <lineage>
        <taxon>Bacteria</taxon>
        <taxon>Pseudomonadati</taxon>
        <taxon>Atribacterota</taxon>
        <taxon>Atribacteria</taxon>
        <taxon>Atribacterales</taxon>
        <taxon>Atribacteraceae</taxon>
        <taxon>Atribacter</taxon>
    </lineage>
</organism>
<keyword evidence="14" id="KW-0133">Cell shape</keyword>
<evidence type="ECO:0000256" key="14">
    <source>
        <dbReference type="HAMAP-Rule" id="MF_01006"/>
    </source>
</evidence>
<dbReference type="PANTHER" id="PTHR30622">
    <property type="entry name" value="UNDECAPRENYL-DIPHOSPHATASE"/>
    <property type="match status" value="1"/>
</dbReference>
<evidence type="ECO:0000256" key="3">
    <source>
        <dbReference type="ARBA" id="ARBA00012374"/>
    </source>
</evidence>
<keyword evidence="6 14" id="KW-0812">Transmembrane</keyword>
<evidence type="ECO:0000256" key="2">
    <source>
        <dbReference type="ARBA" id="ARBA00010621"/>
    </source>
</evidence>
<dbReference type="Proteomes" id="UP000485569">
    <property type="component" value="Unassembled WGS sequence"/>
</dbReference>
<dbReference type="EC" id="3.6.1.27" evidence="3 14"/>
<protein>
    <recommendedName>
        <fullName evidence="4 14">Undecaprenyl-diphosphatase</fullName>
        <ecNumber evidence="3 14">3.6.1.27</ecNumber>
    </recommendedName>
    <alternativeName>
        <fullName evidence="12 14">Bacitracin resistance protein</fullName>
    </alternativeName>
    <alternativeName>
        <fullName evidence="11 14">Undecaprenyl pyrophosphate phosphatase</fullName>
    </alternativeName>
</protein>
<feature type="transmembrane region" description="Helical" evidence="14">
    <location>
        <begin position="72"/>
        <end position="90"/>
    </location>
</feature>
<dbReference type="GO" id="GO:0071555">
    <property type="term" value="P:cell wall organization"/>
    <property type="evidence" value="ECO:0007669"/>
    <property type="project" value="UniProtKB-KW"/>
</dbReference>
<comment type="miscellaneous">
    <text evidence="14">Bacitracin is thought to be involved in the inhibition of peptidoglycan synthesis by sequestering undecaprenyl diphosphate, thereby reducing the pool of lipid carrier available.</text>
</comment>
<dbReference type="HAMAP" id="MF_01006">
    <property type="entry name" value="Undec_diphosphatase"/>
    <property type="match status" value="1"/>
</dbReference>
<keyword evidence="8 14" id="KW-1133">Transmembrane helix</keyword>
<gene>
    <name evidence="14 15" type="primary">uppP</name>
    <name evidence="15" type="ORF">BWY41_01896</name>
</gene>
<evidence type="ECO:0000256" key="12">
    <source>
        <dbReference type="ARBA" id="ARBA00032932"/>
    </source>
</evidence>
<comment type="catalytic activity">
    <reaction evidence="13 14">
        <text>di-trans,octa-cis-undecaprenyl diphosphate + H2O = di-trans,octa-cis-undecaprenyl phosphate + phosphate + H(+)</text>
        <dbReference type="Rhea" id="RHEA:28094"/>
        <dbReference type="ChEBI" id="CHEBI:15377"/>
        <dbReference type="ChEBI" id="CHEBI:15378"/>
        <dbReference type="ChEBI" id="CHEBI:43474"/>
        <dbReference type="ChEBI" id="CHEBI:58405"/>
        <dbReference type="ChEBI" id="CHEBI:60392"/>
        <dbReference type="EC" id="3.6.1.27"/>
    </reaction>
</comment>
<dbReference type="InterPro" id="IPR003824">
    <property type="entry name" value="UppP"/>
</dbReference>
<reference evidence="15" key="1">
    <citation type="submission" date="2017-02" db="EMBL/GenBank/DDBJ databases">
        <title>Delving into the versatile metabolic prowess of the omnipresent phylum Bacteroidetes.</title>
        <authorList>
            <person name="Nobu M.K."/>
            <person name="Mei R."/>
            <person name="Narihiro T."/>
            <person name="Kuroda K."/>
            <person name="Liu W.-T."/>
        </authorList>
    </citation>
    <scope>NUCLEOTIDE SEQUENCE</scope>
    <source>
        <strain evidence="15">ADurb.Bin276</strain>
    </source>
</reference>
<keyword evidence="14" id="KW-0573">Peptidoglycan synthesis</keyword>
<evidence type="ECO:0000256" key="13">
    <source>
        <dbReference type="ARBA" id="ARBA00047594"/>
    </source>
</evidence>
<keyword evidence="14" id="KW-0961">Cell wall biogenesis/degradation</keyword>
<evidence type="ECO:0000256" key="11">
    <source>
        <dbReference type="ARBA" id="ARBA00032707"/>
    </source>
</evidence>
<keyword evidence="9 14" id="KW-0472">Membrane</keyword>
<feature type="transmembrane region" description="Helical" evidence="14">
    <location>
        <begin position="170"/>
        <end position="187"/>
    </location>
</feature>
<evidence type="ECO:0000256" key="1">
    <source>
        <dbReference type="ARBA" id="ARBA00004651"/>
    </source>
</evidence>
<comment type="function">
    <text evidence="14">Catalyzes the dephosphorylation of undecaprenyl diphosphate (UPP). Confers resistance to bacitracin.</text>
</comment>
<evidence type="ECO:0000256" key="8">
    <source>
        <dbReference type="ARBA" id="ARBA00022989"/>
    </source>
</evidence>
<feature type="transmembrane region" description="Helical" evidence="14">
    <location>
        <begin position="199"/>
        <end position="223"/>
    </location>
</feature>
<feature type="transmembrane region" description="Helical" evidence="14">
    <location>
        <begin position="235"/>
        <end position="250"/>
    </location>
</feature>
<dbReference type="GO" id="GO:0005886">
    <property type="term" value="C:plasma membrane"/>
    <property type="evidence" value="ECO:0007669"/>
    <property type="project" value="UniProtKB-SubCell"/>
</dbReference>
<keyword evidence="10 14" id="KW-0046">Antibiotic resistance</keyword>